<name>A0A368YCJ4_9HYPH</name>
<evidence type="ECO:0000313" key="1">
    <source>
        <dbReference type="EMBL" id="RCW77066.1"/>
    </source>
</evidence>
<proteinExistence type="predicted"/>
<dbReference type="Proteomes" id="UP000253324">
    <property type="component" value="Unassembled WGS sequence"/>
</dbReference>
<organism evidence="1 2">
    <name type="scientific">Phyllobacterium bourgognense</name>
    <dbReference type="NCBI Taxonomy" id="314236"/>
    <lineage>
        <taxon>Bacteria</taxon>
        <taxon>Pseudomonadati</taxon>
        <taxon>Pseudomonadota</taxon>
        <taxon>Alphaproteobacteria</taxon>
        <taxon>Hyphomicrobiales</taxon>
        <taxon>Phyllobacteriaceae</taxon>
        <taxon>Phyllobacterium</taxon>
    </lineage>
</organism>
<keyword evidence="2" id="KW-1185">Reference proteome</keyword>
<dbReference type="EMBL" id="QPJM01000058">
    <property type="protein sequence ID" value="RCW77066.1"/>
    <property type="molecule type" value="Genomic_DNA"/>
</dbReference>
<comment type="caution">
    <text evidence="1">The sequence shown here is derived from an EMBL/GenBank/DDBJ whole genome shotgun (WGS) entry which is preliminary data.</text>
</comment>
<sequence>SMCNRAVPPGTSSHYYPGLTEMKGDDDVLCCFGRVAALSGDLHY</sequence>
<dbReference type="AlphaFoldDB" id="A0A368YCJ4"/>
<accession>A0A368YCJ4</accession>
<gene>
    <name evidence="1" type="ORF">C7476_1581</name>
</gene>
<evidence type="ECO:0000313" key="2">
    <source>
        <dbReference type="Proteomes" id="UP000253324"/>
    </source>
</evidence>
<protein>
    <submittedName>
        <fullName evidence="1">Uncharacterized protein</fullName>
    </submittedName>
</protein>
<reference evidence="1 2" key="1">
    <citation type="submission" date="2018-07" db="EMBL/GenBank/DDBJ databases">
        <title>Genomic Encyclopedia of Type Strains, Phase III (KMG-III): the genomes of soil and plant-associated and newly described type strains.</title>
        <authorList>
            <person name="Whitman W."/>
        </authorList>
    </citation>
    <scope>NUCLEOTIDE SEQUENCE [LARGE SCALE GENOMIC DNA]</scope>
    <source>
        <strain evidence="1 2">31-25a</strain>
    </source>
</reference>
<feature type="non-terminal residue" evidence="1">
    <location>
        <position position="1"/>
    </location>
</feature>